<dbReference type="eggNOG" id="KOG1861">
    <property type="taxonomic scope" value="Eukaryota"/>
</dbReference>
<dbReference type="InterPro" id="IPR045107">
    <property type="entry name" value="SAC3/GANP/THP3"/>
</dbReference>
<reference evidence="3" key="1">
    <citation type="journal article" date="2012" name="Science">
        <title>The Paleozoic origin of enzymatic lignin decomposition reconstructed from 31 fungal genomes.</title>
        <authorList>
            <person name="Floudas D."/>
            <person name="Binder M."/>
            <person name="Riley R."/>
            <person name="Barry K."/>
            <person name="Blanchette R.A."/>
            <person name="Henrissat B."/>
            <person name="Martinez A.T."/>
            <person name="Otillar R."/>
            <person name="Spatafora J.W."/>
            <person name="Yadav J.S."/>
            <person name="Aerts A."/>
            <person name="Benoit I."/>
            <person name="Boyd A."/>
            <person name="Carlson A."/>
            <person name="Copeland A."/>
            <person name="Coutinho P.M."/>
            <person name="de Vries R.P."/>
            <person name="Ferreira P."/>
            <person name="Findley K."/>
            <person name="Foster B."/>
            <person name="Gaskell J."/>
            <person name="Glotzer D."/>
            <person name="Gorecki P."/>
            <person name="Heitman J."/>
            <person name="Hesse C."/>
            <person name="Hori C."/>
            <person name="Igarashi K."/>
            <person name="Jurgens J.A."/>
            <person name="Kallen N."/>
            <person name="Kersten P."/>
            <person name="Kohler A."/>
            <person name="Kuees U."/>
            <person name="Kumar T.K.A."/>
            <person name="Kuo A."/>
            <person name="LaButti K."/>
            <person name="Larrondo L.F."/>
            <person name="Lindquist E."/>
            <person name="Ling A."/>
            <person name="Lombard V."/>
            <person name="Lucas S."/>
            <person name="Lundell T."/>
            <person name="Martin R."/>
            <person name="McLaughlin D.J."/>
            <person name="Morgenstern I."/>
            <person name="Morin E."/>
            <person name="Murat C."/>
            <person name="Nagy L.G."/>
            <person name="Nolan M."/>
            <person name="Ohm R.A."/>
            <person name="Patyshakuliyeva A."/>
            <person name="Rokas A."/>
            <person name="Ruiz-Duenas F.J."/>
            <person name="Sabat G."/>
            <person name="Salamov A."/>
            <person name="Samejima M."/>
            <person name="Schmutz J."/>
            <person name="Slot J.C."/>
            <person name="St John F."/>
            <person name="Stenlid J."/>
            <person name="Sun H."/>
            <person name="Sun S."/>
            <person name="Syed K."/>
            <person name="Tsang A."/>
            <person name="Wiebenga A."/>
            <person name="Young D."/>
            <person name="Pisabarro A."/>
            <person name="Eastwood D.C."/>
            <person name="Martin F."/>
            <person name="Cullen D."/>
            <person name="Grigoriev I.V."/>
            <person name="Hibbett D.S."/>
        </authorList>
    </citation>
    <scope>NUCLEOTIDE SEQUENCE [LARGE SCALE GENOMIC DNA]</scope>
    <source>
        <strain evidence="3">FP-91666</strain>
    </source>
</reference>
<gene>
    <name evidence="2" type="ORF">STEHIDRAFT_105602</name>
</gene>
<dbReference type="GeneID" id="18794753"/>
<dbReference type="RefSeq" id="XP_007310610.1">
    <property type="nucleotide sequence ID" value="XM_007310548.1"/>
</dbReference>
<evidence type="ECO:0000313" key="3">
    <source>
        <dbReference type="Proteomes" id="UP000053927"/>
    </source>
</evidence>
<dbReference type="PROSITE" id="PS50250">
    <property type="entry name" value="PCI"/>
    <property type="match status" value="1"/>
</dbReference>
<dbReference type="PANTHER" id="PTHR12436">
    <property type="entry name" value="80 KDA MCM3-ASSOCIATED PROTEIN"/>
    <property type="match status" value="1"/>
</dbReference>
<accession>R7S1P6</accession>
<proteinExistence type="predicted"/>
<dbReference type="OMA" id="WPPQLKE"/>
<dbReference type="OrthoDB" id="199574at2759"/>
<dbReference type="InterPro" id="IPR000717">
    <property type="entry name" value="PCI_dom"/>
</dbReference>
<feature type="domain" description="PCI" evidence="1">
    <location>
        <begin position="265"/>
        <end position="429"/>
    </location>
</feature>
<protein>
    <recommendedName>
        <fullName evidence="1">PCI domain-containing protein</fullName>
    </recommendedName>
</protein>
<dbReference type="KEGG" id="shs:STEHIDRAFT_105602"/>
<sequence>MASSESWPPALKEWVAGCLGKMTDSNKDEAQKELRKVISDAYNSKALWTTDWAGVQLQSLLPKPLPVANNLKRKLQDNISPNNKKAKKNQMAKAAAHTSFDVNDRAALDRRAQRFAREHQIEAQKATPTYNTGGQASLFRNNPRNSHLYDHLRSGSPFLSPDGPEGDPNVPNWDKHTIVGTSQEIFKDYLRLTSDPKPELIRPFPVLKRTLAELTTRWKAKSTNYNWMCSQLKSLRQDLTVQRIKNDFTVTVYEIHARMALESSDMVEYNACQATLKTLYELGIPGKISEFTAYHILTLLHGHNRSDLNLYVGQLTTELKGTPAVQHALAVQRSIAMGNYHALFDQYLKAPNMGGYIMDHFVERERIRALLSMSKSYQQISLHVVMQELAFDNYTEVREFLQKYNAAIFKNAGSPDPDKNIDCKTASGPLAQAFEEKYRKVQIKGAI</sequence>
<keyword evidence="3" id="KW-1185">Reference proteome</keyword>
<dbReference type="Pfam" id="PF03399">
    <property type="entry name" value="SAC3_GANP"/>
    <property type="match status" value="1"/>
</dbReference>
<dbReference type="Proteomes" id="UP000053927">
    <property type="component" value="Unassembled WGS sequence"/>
</dbReference>
<dbReference type="EMBL" id="JH687398">
    <property type="protein sequence ID" value="EIM80497.1"/>
    <property type="molecule type" value="Genomic_DNA"/>
</dbReference>
<dbReference type="InterPro" id="IPR005062">
    <property type="entry name" value="SAC3/GANP/THP3_conserved"/>
</dbReference>
<evidence type="ECO:0000259" key="1">
    <source>
        <dbReference type="PROSITE" id="PS50250"/>
    </source>
</evidence>
<dbReference type="AlphaFoldDB" id="R7S1P6"/>
<evidence type="ECO:0000313" key="2">
    <source>
        <dbReference type="EMBL" id="EIM80497.1"/>
    </source>
</evidence>
<dbReference type="PANTHER" id="PTHR12436:SF4">
    <property type="entry name" value="LEUKOCYTE RECEPTOR CLUSTER MEMBER 8"/>
    <property type="match status" value="1"/>
</dbReference>
<dbReference type="GO" id="GO:0005634">
    <property type="term" value="C:nucleus"/>
    <property type="evidence" value="ECO:0007669"/>
    <property type="project" value="TreeGrafter"/>
</dbReference>
<dbReference type="Gene3D" id="1.25.40.990">
    <property type="match status" value="1"/>
</dbReference>
<organism evidence="2 3">
    <name type="scientific">Stereum hirsutum (strain FP-91666)</name>
    <name type="common">White-rot fungus</name>
    <dbReference type="NCBI Taxonomy" id="721885"/>
    <lineage>
        <taxon>Eukaryota</taxon>
        <taxon>Fungi</taxon>
        <taxon>Dikarya</taxon>
        <taxon>Basidiomycota</taxon>
        <taxon>Agaricomycotina</taxon>
        <taxon>Agaricomycetes</taxon>
        <taxon>Russulales</taxon>
        <taxon>Stereaceae</taxon>
        <taxon>Stereum</taxon>
    </lineage>
</organism>
<name>R7S1P6_STEHR</name>